<evidence type="ECO:0000313" key="2">
    <source>
        <dbReference type="Proteomes" id="UP000272140"/>
    </source>
</evidence>
<dbReference type="RefSeq" id="WP_078041950.1">
    <property type="nucleotide sequence ID" value="NZ_CADETP010000022.1"/>
</dbReference>
<organism evidence="1 2">
    <name type="scientific">Burkholderia cenocepacia</name>
    <dbReference type="NCBI Taxonomy" id="95486"/>
    <lineage>
        <taxon>Bacteria</taxon>
        <taxon>Pseudomonadati</taxon>
        <taxon>Pseudomonadota</taxon>
        <taxon>Betaproteobacteria</taxon>
        <taxon>Burkholderiales</taxon>
        <taxon>Burkholderiaceae</taxon>
        <taxon>Burkholderia</taxon>
        <taxon>Burkholderia cepacia complex</taxon>
    </lineage>
</organism>
<evidence type="ECO:0000313" key="1">
    <source>
        <dbReference type="EMBL" id="RSC10250.1"/>
    </source>
</evidence>
<sequence>MNDPFFIFDRLPEVGRRPRRVARVVKGLPTGLRKARNGTSRFAPIGARVRAARKPFALRDAPQPAAIGRPKLPRRRVATRGRVLHHISFFHVPPAGGGSVREEGQPC</sequence>
<dbReference type="EMBL" id="RKIO01000003">
    <property type="protein sequence ID" value="RSC10250.1"/>
    <property type="molecule type" value="Genomic_DNA"/>
</dbReference>
<protein>
    <submittedName>
        <fullName evidence="1">Uncharacterized protein</fullName>
    </submittedName>
</protein>
<dbReference type="AlphaFoldDB" id="A0A3R9CV28"/>
<proteinExistence type="predicted"/>
<accession>A0A3R9CV28</accession>
<gene>
    <name evidence="1" type="ORF">EGT41_17415</name>
</gene>
<reference evidence="2" key="1">
    <citation type="submission" date="2018-11" db="EMBL/GenBank/DDBJ databases">
        <title>FDA dAtabase for Regulatory Grade micrObial Sequences (FDA-ARGOS): Supporting development and validation of Infectious Disease Dx tests.</title>
        <authorList>
            <person name="Goldberg B."/>
            <person name="Campos J."/>
            <person name="Tallon L."/>
            <person name="Sadzewicz L."/>
            <person name="Zhao X."/>
            <person name="Vavikolanu K."/>
            <person name="Mehta A."/>
            <person name="Aluvathingal J."/>
            <person name="Nadendla S."/>
            <person name="Geyer C."/>
            <person name="Nandy P."/>
            <person name="Yan Y."/>
            <person name="Sichtig H."/>
        </authorList>
    </citation>
    <scope>NUCLEOTIDE SEQUENCE [LARGE SCALE GENOMIC DNA]</scope>
    <source>
        <strain evidence="2">FDAARGOS_544</strain>
    </source>
</reference>
<dbReference type="Proteomes" id="UP000272140">
    <property type="component" value="Unassembled WGS sequence"/>
</dbReference>
<name>A0A3R9CV28_9BURK</name>
<comment type="caution">
    <text evidence="1">The sequence shown here is derived from an EMBL/GenBank/DDBJ whole genome shotgun (WGS) entry which is preliminary data.</text>
</comment>